<keyword evidence="6" id="KW-1185">Reference proteome</keyword>
<feature type="region of interest" description="Disordered" evidence="1">
    <location>
        <begin position="176"/>
        <end position="216"/>
    </location>
</feature>
<evidence type="ECO:0000313" key="6">
    <source>
        <dbReference type="Proteomes" id="UP000582231"/>
    </source>
</evidence>
<accession>A0A852RPF7</accession>
<feature type="signal peptide" evidence="3">
    <location>
        <begin position="1"/>
        <end position="26"/>
    </location>
</feature>
<keyword evidence="2" id="KW-0472">Membrane</keyword>
<evidence type="ECO:0000313" key="5">
    <source>
        <dbReference type="EMBL" id="NYD28532.1"/>
    </source>
</evidence>
<dbReference type="EMBL" id="JACCBF010000001">
    <property type="protein sequence ID" value="NYD28532.1"/>
    <property type="molecule type" value="Genomic_DNA"/>
</dbReference>
<proteinExistence type="predicted"/>
<feature type="domain" description="YncI copper-binding" evidence="4">
    <location>
        <begin position="30"/>
        <end position="176"/>
    </location>
</feature>
<organism evidence="5 6">
    <name type="scientific">Nocardioides kongjuensis</name>
    <dbReference type="NCBI Taxonomy" id="349522"/>
    <lineage>
        <taxon>Bacteria</taxon>
        <taxon>Bacillati</taxon>
        <taxon>Actinomycetota</taxon>
        <taxon>Actinomycetes</taxon>
        <taxon>Propionibacteriales</taxon>
        <taxon>Nocardioidaceae</taxon>
        <taxon>Nocardioides</taxon>
    </lineage>
</organism>
<dbReference type="AlphaFoldDB" id="A0A852RPF7"/>
<sequence>MQIRRFTLPTLGATAALGIVALTAGAASAHVDVAPDTTAAGSYAVLTFSVPHGCEGSPTTKIAIQMPADIPQVTPTVNPGWTVEKVSEKLPEPIEDAHGNELTERVSQVVYTARTPLQDGYRDTLALSVQLPERVGETLTFPVLQTCAKGETAWNETPAQGQDEEELENPAPALTITEPSAEGHHGGAAESDEKSDAEADEKADAEDDEGAGNGLAIGGLVAGLGGLALGGLALARTGKKA</sequence>
<dbReference type="InterPro" id="IPR012533">
    <property type="entry name" value="YcnI-copper_dom"/>
</dbReference>
<dbReference type="CDD" id="cd08545">
    <property type="entry name" value="YcnI_like"/>
    <property type="match status" value="1"/>
</dbReference>
<comment type="caution">
    <text evidence="5">The sequence shown here is derived from an EMBL/GenBank/DDBJ whole genome shotgun (WGS) entry which is preliminary data.</text>
</comment>
<dbReference type="Gene3D" id="2.60.40.2230">
    <property type="entry name" value="Uncharacterised protein YcnI-like PF07987, DUF1775"/>
    <property type="match status" value="1"/>
</dbReference>
<feature type="transmembrane region" description="Helical" evidence="2">
    <location>
        <begin position="215"/>
        <end position="235"/>
    </location>
</feature>
<keyword evidence="2" id="KW-1133">Transmembrane helix</keyword>
<reference evidence="5 6" key="1">
    <citation type="submission" date="2020-07" db="EMBL/GenBank/DDBJ databases">
        <title>Sequencing the genomes of 1000 actinobacteria strains.</title>
        <authorList>
            <person name="Klenk H.-P."/>
        </authorList>
    </citation>
    <scope>NUCLEOTIDE SEQUENCE [LARGE SCALE GENOMIC DNA]</scope>
    <source>
        <strain evidence="5 6">DSM 19082</strain>
    </source>
</reference>
<evidence type="ECO:0000256" key="3">
    <source>
        <dbReference type="SAM" id="SignalP"/>
    </source>
</evidence>
<keyword evidence="2" id="KW-0812">Transmembrane</keyword>
<dbReference type="RefSeq" id="WP_179724532.1">
    <property type="nucleotide sequence ID" value="NZ_BAABEF010000001.1"/>
</dbReference>
<name>A0A852RPF7_9ACTN</name>
<gene>
    <name evidence="5" type="ORF">BJ958_000078</name>
</gene>
<dbReference type="InterPro" id="IPR038507">
    <property type="entry name" value="YcnI-like_sf"/>
</dbReference>
<dbReference type="Pfam" id="PF07987">
    <property type="entry name" value="DUF1775"/>
    <property type="match status" value="1"/>
</dbReference>
<feature type="chain" id="PRO_5032951743" evidence="3">
    <location>
        <begin position="27"/>
        <end position="241"/>
    </location>
</feature>
<evidence type="ECO:0000256" key="1">
    <source>
        <dbReference type="SAM" id="MobiDB-lite"/>
    </source>
</evidence>
<evidence type="ECO:0000256" key="2">
    <source>
        <dbReference type="SAM" id="Phobius"/>
    </source>
</evidence>
<dbReference type="Proteomes" id="UP000582231">
    <property type="component" value="Unassembled WGS sequence"/>
</dbReference>
<keyword evidence="3" id="KW-0732">Signal</keyword>
<evidence type="ECO:0000259" key="4">
    <source>
        <dbReference type="Pfam" id="PF07987"/>
    </source>
</evidence>
<feature type="compositionally biased region" description="Basic and acidic residues" evidence="1">
    <location>
        <begin position="181"/>
        <end position="202"/>
    </location>
</feature>
<protein>
    <submittedName>
        <fullName evidence="5">Uncharacterized protein YcnI</fullName>
    </submittedName>
</protein>